<dbReference type="PIRSF" id="PIRSF009320">
    <property type="entry name" value="Nuc_binding_HP_1000"/>
    <property type="match status" value="1"/>
</dbReference>
<dbReference type="InterPro" id="IPR048089">
    <property type="entry name" value="McdA"/>
</dbReference>
<proteinExistence type="predicted"/>
<dbReference type="Proteomes" id="UP000623795">
    <property type="component" value="Unassembled WGS sequence"/>
</dbReference>
<evidence type="ECO:0000313" key="2">
    <source>
        <dbReference type="EMBL" id="NMG44425.1"/>
    </source>
</evidence>
<name>A0ABX1PZ01_9RHOO</name>
<sequence length="219" mass="23793">MNGSKAIALLSQKGGSGKTTVTMQLAAALVLRGYRVAVADLDPQESATRWAESAPADAPFPARMLRPLGDTEEIRQTLWTATREVDFILFDCPPSIEHPHMVSALELCDFAIVPVVPSPTDLWSTRAIEKVILKRIRSGRLQRAALLPNRVMRTALAADVLEVMRDFSLPVLDAALSQRSAYAQSAVMGASVYELGRTAAPAQEEVDRLVSVVLEQLGE</sequence>
<feature type="domain" description="CobQ/CobB/MinD/ParA nucleotide binding" evidence="1">
    <location>
        <begin position="7"/>
        <end position="186"/>
    </location>
</feature>
<dbReference type="NCBIfam" id="NF041546">
    <property type="entry name" value="ParA_partition"/>
    <property type="match status" value="1"/>
</dbReference>
<evidence type="ECO:0000313" key="3">
    <source>
        <dbReference type="Proteomes" id="UP000623795"/>
    </source>
</evidence>
<accession>A0ABX1PZ01</accession>
<dbReference type="InterPro" id="IPR050678">
    <property type="entry name" value="DNA_Partitioning_ATPase"/>
</dbReference>
<dbReference type="PANTHER" id="PTHR13696:SF96">
    <property type="entry name" value="COBQ_COBB_MIND_PARA NUCLEOTIDE BINDING DOMAIN-CONTAINING PROTEIN"/>
    <property type="match status" value="1"/>
</dbReference>
<comment type="caution">
    <text evidence="2">The sequence shown here is derived from an EMBL/GenBank/DDBJ whole genome shotgun (WGS) entry which is preliminary data.</text>
</comment>
<dbReference type="CDD" id="cd02042">
    <property type="entry name" value="ParAB_family"/>
    <property type="match status" value="1"/>
</dbReference>
<organism evidence="2 3">
    <name type="scientific">Aromatoleum toluvorans</name>
    <dbReference type="NCBI Taxonomy" id="92002"/>
    <lineage>
        <taxon>Bacteria</taxon>
        <taxon>Pseudomonadati</taxon>
        <taxon>Pseudomonadota</taxon>
        <taxon>Betaproteobacteria</taxon>
        <taxon>Rhodocyclales</taxon>
        <taxon>Rhodocyclaceae</taxon>
        <taxon>Aromatoleum</taxon>
    </lineage>
</organism>
<dbReference type="Pfam" id="PF01656">
    <property type="entry name" value="CbiA"/>
    <property type="match status" value="1"/>
</dbReference>
<reference evidence="2 3" key="1">
    <citation type="submission" date="2019-12" db="EMBL/GenBank/DDBJ databases">
        <title>Comparative genomics gives insights into the taxonomy of the Azoarcus-Aromatoleum group and reveals separate origins of nif in the plant-associated Azoarcus and non-plant-associated Aromatoleum sub-groups.</title>
        <authorList>
            <person name="Lafos M."/>
            <person name="Maluk M."/>
            <person name="Batista M."/>
            <person name="Junghare M."/>
            <person name="Carmona M."/>
            <person name="Faoro H."/>
            <person name="Cruz L.M."/>
            <person name="Battistoni F."/>
            <person name="De Souza E."/>
            <person name="Pedrosa F."/>
            <person name="Chen W.-M."/>
            <person name="Poole P.S."/>
            <person name="Dixon R.A."/>
            <person name="James E.K."/>
        </authorList>
    </citation>
    <scope>NUCLEOTIDE SEQUENCE [LARGE SCALE GENOMIC DNA]</scope>
    <source>
        <strain evidence="2 3">Td21</strain>
    </source>
</reference>
<dbReference type="InterPro" id="IPR027417">
    <property type="entry name" value="P-loop_NTPase"/>
</dbReference>
<dbReference type="EMBL" id="WTVN01000016">
    <property type="protein sequence ID" value="NMG44425.1"/>
    <property type="molecule type" value="Genomic_DNA"/>
</dbReference>
<dbReference type="RefSeq" id="WP_169256283.1">
    <property type="nucleotide sequence ID" value="NZ_WTVN01000016.1"/>
</dbReference>
<dbReference type="InterPro" id="IPR002586">
    <property type="entry name" value="CobQ/CobB/MinD/ParA_Nub-bd_dom"/>
</dbReference>
<dbReference type="SUPFAM" id="SSF52540">
    <property type="entry name" value="P-loop containing nucleoside triphosphate hydrolases"/>
    <property type="match status" value="1"/>
</dbReference>
<protein>
    <submittedName>
        <fullName evidence="2">AAA family ATPase</fullName>
    </submittedName>
</protein>
<dbReference type="Gene3D" id="3.40.50.300">
    <property type="entry name" value="P-loop containing nucleotide triphosphate hydrolases"/>
    <property type="match status" value="1"/>
</dbReference>
<keyword evidence="3" id="KW-1185">Reference proteome</keyword>
<evidence type="ECO:0000259" key="1">
    <source>
        <dbReference type="Pfam" id="PF01656"/>
    </source>
</evidence>
<gene>
    <name evidence="2" type="ORF">GPA22_11870</name>
</gene>
<dbReference type="PANTHER" id="PTHR13696">
    <property type="entry name" value="P-LOOP CONTAINING NUCLEOSIDE TRIPHOSPHATE HYDROLASE"/>
    <property type="match status" value="1"/>
</dbReference>